<evidence type="ECO:0000259" key="7">
    <source>
        <dbReference type="SMART" id="SM00906"/>
    </source>
</evidence>
<evidence type="ECO:0000313" key="9">
    <source>
        <dbReference type="Proteomes" id="UP001194746"/>
    </source>
</evidence>
<evidence type="ECO:0000256" key="4">
    <source>
        <dbReference type="ARBA" id="ARBA00023163"/>
    </source>
</evidence>
<gene>
    <name evidence="8" type="ORF">FE257_002508</name>
</gene>
<keyword evidence="3" id="KW-0238">DNA-binding</keyword>
<feature type="domain" description="Xylanolytic transcriptional activator regulatory" evidence="7">
    <location>
        <begin position="282"/>
        <end position="350"/>
    </location>
</feature>
<evidence type="ECO:0000256" key="2">
    <source>
        <dbReference type="ARBA" id="ARBA00023015"/>
    </source>
</evidence>
<comment type="caution">
    <text evidence="8">The sequence shown here is derived from an EMBL/GenBank/DDBJ whole genome shotgun (WGS) entry which is preliminary data.</text>
</comment>
<dbReference type="GO" id="GO:0008270">
    <property type="term" value="F:zinc ion binding"/>
    <property type="evidence" value="ECO:0007669"/>
    <property type="project" value="InterPro"/>
</dbReference>
<feature type="compositionally biased region" description="Basic residues" evidence="6">
    <location>
        <begin position="29"/>
        <end position="38"/>
    </location>
</feature>
<evidence type="ECO:0000256" key="1">
    <source>
        <dbReference type="ARBA" id="ARBA00022833"/>
    </source>
</evidence>
<feature type="region of interest" description="Disordered" evidence="6">
    <location>
        <begin position="1"/>
        <end position="77"/>
    </location>
</feature>
<evidence type="ECO:0000313" key="8">
    <source>
        <dbReference type="EMBL" id="KAF9892102.1"/>
    </source>
</evidence>
<keyword evidence="9" id="KW-1185">Reference proteome</keyword>
<feature type="region of interest" description="Disordered" evidence="6">
    <location>
        <begin position="104"/>
        <end position="132"/>
    </location>
</feature>
<dbReference type="CDD" id="cd12148">
    <property type="entry name" value="fungal_TF_MHR"/>
    <property type="match status" value="1"/>
</dbReference>
<organism evidence="8 9">
    <name type="scientific">Aspergillus nanangensis</name>
    <dbReference type="NCBI Taxonomy" id="2582783"/>
    <lineage>
        <taxon>Eukaryota</taxon>
        <taxon>Fungi</taxon>
        <taxon>Dikarya</taxon>
        <taxon>Ascomycota</taxon>
        <taxon>Pezizomycotina</taxon>
        <taxon>Eurotiomycetes</taxon>
        <taxon>Eurotiomycetidae</taxon>
        <taxon>Eurotiales</taxon>
        <taxon>Aspergillaceae</taxon>
        <taxon>Aspergillus</taxon>
        <taxon>Aspergillus subgen. Circumdati</taxon>
    </lineage>
</organism>
<proteinExistence type="predicted"/>
<protein>
    <recommendedName>
        <fullName evidence="7">Xylanolytic transcriptional activator regulatory domain-containing protein</fullName>
    </recommendedName>
</protein>
<keyword evidence="5" id="KW-0539">Nucleus</keyword>
<reference evidence="8" key="2">
    <citation type="submission" date="2020-02" db="EMBL/GenBank/DDBJ databases">
        <authorList>
            <person name="Gilchrist C.L.M."/>
            <person name="Chooi Y.-H."/>
        </authorList>
    </citation>
    <scope>NUCLEOTIDE SEQUENCE</scope>
    <source>
        <strain evidence="8">MST-FP2251</strain>
    </source>
</reference>
<keyword evidence="1" id="KW-0862">Zinc</keyword>
<dbReference type="Proteomes" id="UP001194746">
    <property type="component" value="Unassembled WGS sequence"/>
</dbReference>
<evidence type="ECO:0000256" key="6">
    <source>
        <dbReference type="SAM" id="MobiDB-lite"/>
    </source>
</evidence>
<dbReference type="GO" id="GO:0006351">
    <property type="term" value="P:DNA-templated transcription"/>
    <property type="evidence" value="ECO:0007669"/>
    <property type="project" value="InterPro"/>
</dbReference>
<dbReference type="SMART" id="SM00906">
    <property type="entry name" value="Fungal_trans"/>
    <property type="match status" value="1"/>
</dbReference>
<dbReference type="EMBL" id="VCAU01000014">
    <property type="protein sequence ID" value="KAF9892102.1"/>
    <property type="molecule type" value="Genomic_DNA"/>
</dbReference>
<keyword evidence="2" id="KW-0805">Transcription regulation</keyword>
<accession>A0AAD4CTA7</accession>
<feature type="compositionally biased region" description="Low complexity" evidence="6">
    <location>
        <begin position="104"/>
        <end position="114"/>
    </location>
</feature>
<dbReference type="GO" id="GO:0003677">
    <property type="term" value="F:DNA binding"/>
    <property type="evidence" value="ECO:0007669"/>
    <property type="project" value="UniProtKB-KW"/>
</dbReference>
<keyword evidence="4" id="KW-0804">Transcription</keyword>
<dbReference type="Pfam" id="PF04082">
    <property type="entry name" value="Fungal_trans"/>
    <property type="match status" value="1"/>
</dbReference>
<dbReference type="InterPro" id="IPR007219">
    <property type="entry name" value="XnlR_reg_dom"/>
</dbReference>
<sequence>MEQSYPQKARPAQACETCHEKKLTLSLRPHQRKRKRPARASSPSADGYLAEKRHSHPPPPPPGNRRLSVPGERHIPPGLGFFDADHNGGIVAIEPIAEQRQVVATTTTTPPTTSEEAEETAENTPGSRGYLGRSEYLGEVVSHTNEGTTDAQPEKTCLLSHEEQLTLEVYRVFDLPPLPVQRSLLDSFRKHCAPWMPIVEDSWLQTLDGNKPSFLLLQSVFLAGSRVAAAPYISSSSERYYRRAKALFFSSYEKNPIIKIAAACLLNWWNPRGPEEVSLDGSGFWLRVAVAIAYQIGLHREPSGGKTASYRRRLWWTLVARDCQLSAAHGRPSAITLADADVSPASILDFGREDPQADLFVAFVKINTIMADVTKTYLRHQLSPTKRQQIRNALYCWMSELPQPLRLFTRGQLSPYDLCTRSLHIAYFVTLTILYRSAAPSNVSTSIAVVAASFLCGIYEEFLTRDEWRFQGPIFKFHVFAAGMALLNARAHMQKSALEPSLAIVRGSLIALSERWPSANRNIEVIDRIIQSMPAQASRSALPPIPDTHEAKALFDTFGPDLCNMWSLLDSAAGGLNNAEQAVDTRGVDTAGGEAATGSLALMDSLPSVQFLDHIGSDTFLDPSTLWTWPEFQAGNWLVDHEQHGVFGSYPS</sequence>
<dbReference type="PANTHER" id="PTHR47171">
    <property type="entry name" value="FARA-RELATED"/>
    <property type="match status" value="1"/>
</dbReference>
<dbReference type="AlphaFoldDB" id="A0AAD4CTA7"/>
<name>A0AAD4CTA7_ASPNN</name>
<evidence type="ECO:0000256" key="5">
    <source>
        <dbReference type="ARBA" id="ARBA00023242"/>
    </source>
</evidence>
<reference evidence="8" key="1">
    <citation type="journal article" date="2019" name="Beilstein J. Org. Chem.">
        <title>Nanangenines: drimane sesquiterpenoids as the dominant metabolite cohort of a novel Australian fungus, Aspergillus nanangensis.</title>
        <authorList>
            <person name="Lacey H.J."/>
            <person name="Gilchrist C.L.M."/>
            <person name="Crombie A."/>
            <person name="Kalaitzis J.A."/>
            <person name="Vuong D."/>
            <person name="Rutledge P.J."/>
            <person name="Turner P."/>
            <person name="Pitt J.I."/>
            <person name="Lacey E."/>
            <person name="Chooi Y.H."/>
            <person name="Piggott A.M."/>
        </authorList>
    </citation>
    <scope>NUCLEOTIDE SEQUENCE</scope>
    <source>
        <strain evidence="8">MST-FP2251</strain>
    </source>
</reference>
<dbReference type="PANTHER" id="PTHR47171:SF2">
    <property type="entry name" value="TRANSCRIPTION FACTOR, PUTATIVE-RELATED"/>
    <property type="match status" value="1"/>
</dbReference>
<evidence type="ECO:0000256" key="3">
    <source>
        <dbReference type="ARBA" id="ARBA00023125"/>
    </source>
</evidence>
<dbReference type="InterPro" id="IPR052073">
    <property type="entry name" value="Amide_Lactam_Regulators"/>
</dbReference>